<dbReference type="InterPro" id="IPR011611">
    <property type="entry name" value="PfkB_dom"/>
</dbReference>
<sequence>MTRSKNIDVLTFGETMGLVVAEPGPLEFAGSAQLRIGGAESNVAIVASRLGRSTHWVSRIGDDAFGRLVERTLRAEEVGVTVIRDPQRPTGLMVKERRSRTLQRVRYYRSTSAATKLAHDDIDDDLLSRASILHVTGITPALSPEARDAVDTLIDRARALGVTVSLDINYRSALWTRSEAAAFLSSAIPRCDIVFGGLDEFALVDPGIVTADAAIEDALARGAAEVIVKLGDRGAVGERDGHRAAVEATPVDVVDTVGAGDAFVGGYLVARLDGLTLDECLALGGLVGAAACTVAGDWEGAPRREELSQLFDGHSVSR</sequence>
<name>A0A6J6D3P3_9ZZZZ</name>
<keyword evidence="3" id="KW-0418">Kinase</keyword>
<dbReference type="AlphaFoldDB" id="A0A6J6D3P3"/>
<dbReference type="GO" id="GO:0016301">
    <property type="term" value="F:kinase activity"/>
    <property type="evidence" value="ECO:0007669"/>
    <property type="project" value="UniProtKB-KW"/>
</dbReference>
<organism evidence="5">
    <name type="scientific">freshwater metagenome</name>
    <dbReference type="NCBI Taxonomy" id="449393"/>
    <lineage>
        <taxon>unclassified sequences</taxon>
        <taxon>metagenomes</taxon>
        <taxon>ecological metagenomes</taxon>
    </lineage>
</organism>
<evidence type="ECO:0000259" key="4">
    <source>
        <dbReference type="Pfam" id="PF00294"/>
    </source>
</evidence>
<proteinExistence type="inferred from homology"/>
<evidence type="ECO:0000256" key="2">
    <source>
        <dbReference type="ARBA" id="ARBA00022679"/>
    </source>
</evidence>
<dbReference type="InterPro" id="IPR052700">
    <property type="entry name" value="Carb_kinase_PfkB-like"/>
</dbReference>
<evidence type="ECO:0000256" key="3">
    <source>
        <dbReference type="ARBA" id="ARBA00022777"/>
    </source>
</evidence>
<dbReference type="InterPro" id="IPR029056">
    <property type="entry name" value="Ribokinase-like"/>
</dbReference>
<protein>
    <submittedName>
        <fullName evidence="5">Unannotated protein</fullName>
    </submittedName>
</protein>
<dbReference type="SUPFAM" id="SSF53613">
    <property type="entry name" value="Ribokinase-like"/>
    <property type="match status" value="1"/>
</dbReference>
<dbReference type="PANTHER" id="PTHR43320:SF2">
    <property type="entry name" value="2-DEHYDRO-3-DEOXYGLUCONOKINASE_2-DEHYDRO-3-DEOXYGALACTONOKINASE"/>
    <property type="match status" value="1"/>
</dbReference>
<feature type="domain" description="Carbohydrate kinase PfkB" evidence="4">
    <location>
        <begin position="9"/>
        <end position="298"/>
    </location>
</feature>
<dbReference type="PANTHER" id="PTHR43320">
    <property type="entry name" value="SUGAR KINASE"/>
    <property type="match status" value="1"/>
</dbReference>
<dbReference type="CDD" id="cd01166">
    <property type="entry name" value="KdgK"/>
    <property type="match status" value="1"/>
</dbReference>
<evidence type="ECO:0000256" key="1">
    <source>
        <dbReference type="ARBA" id="ARBA00010688"/>
    </source>
</evidence>
<dbReference type="Pfam" id="PF00294">
    <property type="entry name" value="PfkB"/>
    <property type="match status" value="1"/>
</dbReference>
<evidence type="ECO:0000313" key="5">
    <source>
        <dbReference type="EMBL" id="CAB4558611.1"/>
    </source>
</evidence>
<dbReference type="InterPro" id="IPR002173">
    <property type="entry name" value="Carboh/pur_kinase_PfkB_CS"/>
</dbReference>
<gene>
    <name evidence="5" type="ORF">UFOPK1591_00570</name>
</gene>
<dbReference type="PROSITE" id="PS00584">
    <property type="entry name" value="PFKB_KINASES_2"/>
    <property type="match status" value="1"/>
</dbReference>
<comment type="similarity">
    <text evidence="1">Belongs to the carbohydrate kinase PfkB family.</text>
</comment>
<dbReference type="Gene3D" id="3.40.1190.20">
    <property type="match status" value="1"/>
</dbReference>
<accession>A0A6J6D3P3</accession>
<keyword evidence="2" id="KW-0808">Transferase</keyword>
<dbReference type="EMBL" id="CAEZTD010000031">
    <property type="protein sequence ID" value="CAB4558611.1"/>
    <property type="molecule type" value="Genomic_DNA"/>
</dbReference>
<reference evidence="5" key="1">
    <citation type="submission" date="2020-05" db="EMBL/GenBank/DDBJ databases">
        <authorList>
            <person name="Chiriac C."/>
            <person name="Salcher M."/>
            <person name="Ghai R."/>
            <person name="Kavagutti S V."/>
        </authorList>
    </citation>
    <scope>NUCLEOTIDE SEQUENCE</scope>
</reference>